<dbReference type="OrthoDB" id="290223at2"/>
<organism evidence="1 2">
    <name type="scientific">Anatilimnocola aggregata</name>
    <dbReference type="NCBI Taxonomy" id="2528021"/>
    <lineage>
        <taxon>Bacteria</taxon>
        <taxon>Pseudomonadati</taxon>
        <taxon>Planctomycetota</taxon>
        <taxon>Planctomycetia</taxon>
        <taxon>Pirellulales</taxon>
        <taxon>Pirellulaceae</taxon>
        <taxon>Anatilimnocola</taxon>
    </lineage>
</organism>
<keyword evidence="2" id="KW-1185">Reference proteome</keyword>
<protein>
    <submittedName>
        <fullName evidence="1">Uncharacterized protein</fullName>
    </submittedName>
</protein>
<evidence type="ECO:0000313" key="2">
    <source>
        <dbReference type="Proteomes" id="UP000315017"/>
    </source>
</evidence>
<name>A0A517Y564_9BACT</name>
<dbReference type="KEGG" id="aagg:ETAA8_04520"/>
<dbReference type="Proteomes" id="UP000315017">
    <property type="component" value="Chromosome"/>
</dbReference>
<dbReference type="AlphaFoldDB" id="A0A517Y564"/>
<proteinExistence type="predicted"/>
<accession>A0A517Y564</accession>
<evidence type="ECO:0000313" key="1">
    <source>
        <dbReference type="EMBL" id="QDU25384.1"/>
    </source>
</evidence>
<dbReference type="EMBL" id="CP036274">
    <property type="protein sequence ID" value="QDU25384.1"/>
    <property type="molecule type" value="Genomic_DNA"/>
</dbReference>
<reference evidence="1 2" key="1">
    <citation type="submission" date="2019-02" db="EMBL/GenBank/DDBJ databases">
        <title>Deep-cultivation of Planctomycetes and their phenomic and genomic characterization uncovers novel biology.</title>
        <authorList>
            <person name="Wiegand S."/>
            <person name="Jogler M."/>
            <person name="Boedeker C."/>
            <person name="Pinto D."/>
            <person name="Vollmers J."/>
            <person name="Rivas-Marin E."/>
            <person name="Kohn T."/>
            <person name="Peeters S.H."/>
            <person name="Heuer A."/>
            <person name="Rast P."/>
            <person name="Oberbeckmann S."/>
            <person name="Bunk B."/>
            <person name="Jeske O."/>
            <person name="Meyerdierks A."/>
            <person name="Storesund J.E."/>
            <person name="Kallscheuer N."/>
            <person name="Luecker S."/>
            <person name="Lage O.M."/>
            <person name="Pohl T."/>
            <person name="Merkel B.J."/>
            <person name="Hornburger P."/>
            <person name="Mueller R.-W."/>
            <person name="Bruemmer F."/>
            <person name="Labrenz M."/>
            <person name="Spormann A.M."/>
            <person name="Op den Camp H."/>
            <person name="Overmann J."/>
            <person name="Amann R."/>
            <person name="Jetten M.S.M."/>
            <person name="Mascher T."/>
            <person name="Medema M.H."/>
            <person name="Devos D.P."/>
            <person name="Kaster A.-K."/>
            <person name="Ovreas L."/>
            <person name="Rohde M."/>
            <person name="Galperin M.Y."/>
            <person name="Jogler C."/>
        </authorList>
    </citation>
    <scope>NUCLEOTIDE SEQUENCE [LARGE SCALE GENOMIC DNA]</scope>
    <source>
        <strain evidence="1 2">ETA_A8</strain>
    </source>
</reference>
<sequence length="90" mass="9673">MAMNSTSNLTNELRDFHSFVGAQLAANRDQLTPEEIVELWRDQHPTDGETAATVAAVQSALADMAAGDTGISLAEHDRQFRAKHGLPPSA</sequence>
<gene>
    <name evidence="1" type="ORF">ETAA8_04520</name>
</gene>